<feature type="compositionally biased region" description="Basic and acidic residues" evidence="1">
    <location>
        <begin position="141"/>
        <end position="165"/>
    </location>
</feature>
<dbReference type="PANTHER" id="PTHR38630:SF1">
    <property type="entry name" value="DEK_C DOMAIN-CONTAINING PROTEIN-RELATED"/>
    <property type="match status" value="1"/>
</dbReference>
<feature type="compositionally biased region" description="Basic and acidic residues" evidence="1">
    <location>
        <begin position="173"/>
        <end position="192"/>
    </location>
</feature>
<name>A0A8S1GTP7_9PELO</name>
<dbReference type="AlphaFoldDB" id="A0A8S1GTP7"/>
<feature type="compositionally biased region" description="Basic residues" evidence="1">
    <location>
        <begin position="92"/>
        <end position="107"/>
    </location>
</feature>
<reference evidence="3" key="1">
    <citation type="submission" date="2020-10" db="EMBL/GenBank/DDBJ databases">
        <authorList>
            <person name="Kikuchi T."/>
        </authorList>
    </citation>
    <scope>NUCLEOTIDE SEQUENCE</scope>
    <source>
        <strain evidence="3">NKZ352</strain>
    </source>
</reference>
<dbReference type="Pfam" id="PF24983">
    <property type="entry name" value="DUF7774"/>
    <property type="match status" value="1"/>
</dbReference>
<evidence type="ECO:0000313" key="3">
    <source>
        <dbReference type="EMBL" id="CAD6186112.1"/>
    </source>
</evidence>
<evidence type="ECO:0000256" key="1">
    <source>
        <dbReference type="SAM" id="MobiDB-lite"/>
    </source>
</evidence>
<feature type="domain" description="DUF7774" evidence="2">
    <location>
        <begin position="267"/>
        <end position="354"/>
    </location>
</feature>
<proteinExistence type="predicted"/>
<gene>
    <name evidence="3" type="ORF">CAUJ_LOCUS2031</name>
</gene>
<protein>
    <recommendedName>
        <fullName evidence="2">DUF7774 domain-containing protein</fullName>
    </recommendedName>
</protein>
<comment type="caution">
    <text evidence="3">The sequence shown here is derived from an EMBL/GenBank/DDBJ whole genome shotgun (WGS) entry which is preliminary data.</text>
</comment>
<keyword evidence="4" id="KW-1185">Reference proteome</keyword>
<sequence length="474" mass="53567">MENDSFLIMLGSGIGKKVTADVVKNEYNEFLEKRNKDVPSKPKNMTKEERRAEMRRRNIFVVADDPEQESSIIERISAHINPFVVKDQSRPLRWKHAGRRKKEKKAPKATGSDHQVSDSNSKPKKKAPKEPTIPATGSETDLDKQKKSQSRSDSEKGSSESDASKKKLTAPEASEKASSETTSSKEKVEPSENVKAPDVVTTTPTSTMTAPLGPPTISPPDDTSLMSLKMSPVSVPSMEKQTDVFEKIDEDDMERIMKMQCAQDEKATIDLARKLLKLAKKLKILDECLTKDDNEVLAKFFSGRMPLNQQVLNVLDVALDKTIDALQKNKMEVDDETKALMKRRDKLKAAIMNEILVSPQYLPRTWTQKYEEWKAEAEKQKHGINWFRVLFTYPKHKSFGDGPEDKFGNFDRKKRGLFLGLLLGPSNSKSFEETKREELSAGMFLDTKIIEAAKADTPKSEMSTIRKSLRKKID</sequence>
<dbReference type="InterPro" id="IPR056676">
    <property type="entry name" value="DUF7774"/>
</dbReference>
<feature type="region of interest" description="Disordered" evidence="1">
    <location>
        <begin position="76"/>
        <end position="220"/>
    </location>
</feature>
<dbReference type="Proteomes" id="UP000835052">
    <property type="component" value="Unassembled WGS sequence"/>
</dbReference>
<evidence type="ECO:0000313" key="4">
    <source>
        <dbReference type="Proteomes" id="UP000835052"/>
    </source>
</evidence>
<dbReference type="OrthoDB" id="5858292at2759"/>
<dbReference type="EMBL" id="CAJGYM010000004">
    <property type="protein sequence ID" value="CAD6186112.1"/>
    <property type="molecule type" value="Genomic_DNA"/>
</dbReference>
<dbReference type="PANTHER" id="PTHR38630">
    <property type="entry name" value="PROTEIN CBG12780"/>
    <property type="match status" value="1"/>
</dbReference>
<accession>A0A8S1GTP7</accession>
<organism evidence="3 4">
    <name type="scientific">Caenorhabditis auriculariae</name>
    <dbReference type="NCBI Taxonomy" id="2777116"/>
    <lineage>
        <taxon>Eukaryota</taxon>
        <taxon>Metazoa</taxon>
        <taxon>Ecdysozoa</taxon>
        <taxon>Nematoda</taxon>
        <taxon>Chromadorea</taxon>
        <taxon>Rhabditida</taxon>
        <taxon>Rhabditina</taxon>
        <taxon>Rhabditomorpha</taxon>
        <taxon>Rhabditoidea</taxon>
        <taxon>Rhabditidae</taxon>
        <taxon>Peloderinae</taxon>
        <taxon>Caenorhabditis</taxon>
    </lineage>
</organism>
<evidence type="ECO:0000259" key="2">
    <source>
        <dbReference type="Pfam" id="PF24983"/>
    </source>
</evidence>